<protein>
    <submittedName>
        <fullName evidence="3">Vicilin-like seed storage protein At2g18540</fullName>
    </submittedName>
</protein>
<dbReference type="InterPro" id="IPR036691">
    <property type="entry name" value="Endo/exonu/phosph_ase_sf"/>
</dbReference>
<reference evidence="3" key="1">
    <citation type="submission" date="2025-08" db="UniProtKB">
        <authorList>
            <consortium name="RefSeq"/>
        </authorList>
    </citation>
    <scope>IDENTIFICATION</scope>
    <source>
        <tissue evidence="3">Whole body</tissue>
    </source>
</reference>
<organism evidence="2 3">
    <name type="scientific">Temnothorax curvispinosus</name>
    <dbReference type="NCBI Taxonomy" id="300111"/>
    <lineage>
        <taxon>Eukaryota</taxon>
        <taxon>Metazoa</taxon>
        <taxon>Ecdysozoa</taxon>
        <taxon>Arthropoda</taxon>
        <taxon>Hexapoda</taxon>
        <taxon>Insecta</taxon>
        <taxon>Pterygota</taxon>
        <taxon>Neoptera</taxon>
        <taxon>Endopterygota</taxon>
        <taxon>Hymenoptera</taxon>
        <taxon>Apocrita</taxon>
        <taxon>Aculeata</taxon>
        <taxon>Formicoidea</taxon>
        <taxon>Formicidae</taxon>
        <taxon>Myrmicinae</taxon>
        <taxon>Temnothorax</taxon>
    </lineage>
</organism>
<proteinExistence type="predicted"/>
<feature type="region of interest" description="Disordered" evidence="1">
    <location>
        <begin position="1"/>
        <end position="49"/>
    </location>
</feature>
<dbReference type="OrthoDB" id="7701337at2759"/>
<evidence type="ECO:0000313" key="3">
    <source>
        <dbReference type="RefSeq" id="XP_024892034.1"/>
    </source>
</evidence>
<dbReference type="RefSeq" id="XP_024892034.1">
    <property type="nucleotide sequence ID" value="XM_025036266.1"/>
</dbReference>
<feature type="compositionally biased region" description="Basic and acidic residues" evidence="1">
    <location>
        <begin position="232"/>
        <end position="245"/>
    </location>
</feature>
<gene>
    <name evidence="3" type="primary">LOC112467581</name>
</gene>
<dbReference type="GeneID" id="112467581"/>
<dbReference type="SUPFAM" id="SSF56219">
    <property type="entry name" value="DNase I-like"/>
    <property type="match status" value="1"/>
</dbReference>
<feature type="region of interest" description="Disordered" evidence="1">
    <location>
        <begin position="202"/>
        <end position="251"/>
    </location>
</feature>
<name>A0A6J1RAI5_9HYME</name>
<evidence type="ECO:0000313" key="2">
    <source>
        <dbReference type="Proteomes" id="UP000504618"/>
    </source>
</evidence>
<keyword evidence="2" id="KW-1185">Reference proteome</keyword>
<dbReference type="Gene3D" id="3.60.10.10">
    <property type="entry name" value="Endonuclease/exonuclease/phosphatase"/>
    <property type="match status" value="1"/>
</dbReference>
<dbReference type="AlphaFoldDB" id="A0A6J1RAI5"/>
<evidence type="ECO:0000256" key="1">
    <source>
        <dbReference type="SAM" id="MobiDB-lite"/>
    </source>
</evidence>
<accession>A0A6J1RAI5</accession>
<sequence length="251" mass="29960">MMNERRREKIQERRQERSKEIEERRNTPEETRKDEESIKEVDEENIRGNRIREVEGQEKRYIGEEERNDGESEETWKVAFWNVAGLTNKDKDFWEGIKEWDVIVMMETWTDEKGWEKVKEKLPREYRWRVQIAARRNKKGRACGGMLLGIRKSIEEIKERRETEEEGKIEGKIRIGEEVWRIIGIYVNNNIDEKLEGLKERTEEGEKGVRTIIGGDFNARTGEEGEEEEEEDGKRKSSEERKEGGSLKIRR</sequence>
<dbReference type="Proteomes" id="UP000504618">
    <property type="component" value="Unplaced"/>
</dbReference>